<evidence type="ECO:0000256" key="2">
    <source>
        <dbReference type="ARBA" id="ARBA00022448"/>
    </source>
</evidence>
<name>A0A2M8WVN0_9MICO</name>
<evidence type="ECO:0000256" key="5">
    <source>
        <dbReference type="ARBA" id="ARBA00022989"/>
    </source>
</evidence>
<evidence type="ECO:0000313" key="9">
    <source>
        <dbReference type="EMBL" id="PJI94956.1"/>
    </source>
</evidence>
<evidence type="ECO:0000256" key="4">
    <source>
        <dbReference type="ARBA" id="ARBA00022692"/>
    </source>
</evidence>
<dbReference type="PANTHER" id="PTHR30151">
    <property type="entry name" value="ALKANE SULFONATE ABC TRANSPORTER-RELATED, MEMBRANE SUBUNIT"/>
    <property type="match status" value="1"/>
</dbReference>
<feature type="transmembrane region" description="Helical" evidence="7">
    <location>
        <begin position="160"/>
        <end position="179"/>
    </location>
</feature>
<gene>
    <name evidence="9" type="ORF">CLV34_0807</name>
</gene>
<evidence type="ECO:0000256" key="7">
    <source>
        <dbReference type="RuleBase" id="RU363032"/>
    </source>
</evidence>
<evidence type="ECO:0000313" key="10">
    <source>
        <dbReference type="Proteomes" id="UP000231586"/>
    </source>
</evidence>
<dbReference type="RefSeq" id="WP_245858957.1">
    <property type="nucleotide sequence ID" value="NZ_PGTZ01000006.1"/>
</dbReference>
<feature type="transmembrane region" description="Helical" evidence="7">
    <location>
        <begin position="101"/>
        <end position="124"/>
    </location>
</feature>
<comment type="subcellular location">
    <subcellularLocation>
        <location evidence="1 7">Cell membrane</location>
        <topology evidence="1 7">Multi-pass membrane protein</topology>
    </subcellularLocation>
</comment>
<dbReference type="PROSITE" id="PS50928">
    <property type="entry name" value="ABC_TM1"/>
    <property type="match status" value="1"/>
</dbReference>
<keyword evidence="5 7" id="KW-1133">Transmembrane helix</keyword>
<feature type="transmembrane region" description="Helical" evidence="7">
    <location>
        <begin position="256"/>
        <end position="277"/>
    </location>
</feature>
<dbReference type="PANTHER" id="PTHR30151:SF38">
    <property type="entry name" value="ALIPHATIC SULFONATES TRANSPORT PERMEASE PROTEIN SSUC-RELATED"/>
    <property type="match status" value="1"/>
</dbReference>
<evidence type="ECO:0000259" key="8">
    <source>
        <dbReference type="PROSITE" id="PS50928"/>
    </source>
</evidence>
<organism evidence="9 10">
    <name type="scientific">Luteimicrobium subarcticum</name>
    <dbReference type="NCBI Taxonomy" id="620910"/>
    <lineage>
        <taxon>Bacteria</taxon>
        <taxon>Bacillati</taxon>
        <taxon>Actinomycetota</taxon>
        <taxon>Actinomycetes</taxon>
        <taxon>Micrococcales</taxon>
        <taxon>Luteimicrobium</taxon>
    </lineage>
</organism>
<dbReference type="FunFam" id="1.10.3720.10:FF:000003">
    <property type="entry name" value="Aliphatic sulfonate ABC transporter permease"/>
    <property type="match status" value="1"/>
</dbReference>
<dbReference type="SUPFAM" id="SSF161098">
    <property type="entry name" value="MetI-like"/>
    <property type="match status" value="1"/>
</dbReference>
<keyword evidence="2 7" id="KW-0813">Transport</keyword>
<dbReference type="GO" id="GO:0005886">
    <property type="term" value="C:plasma membrane"/>
    <property type="evidence" value="ECO:0007669"/>
    <property type="project" value="UniProtKB-SubCell"/>
</dbReference>
<accession>A0A2M8WVN0</accession>
<evidence type="ECO:0000256" key="3">
    <source>
        <dbReference type="ARBA" id="ARBA00022475"/>
    </source>
</evidence>
<evidence type="ECO:0000256" key="1">
    <source>
        <dbReference type="ARBA" id="ARBA00004651"/>
    </source>
</evidence>
<keyword evidence="3" id="KW-1003">Cell membrane</keyword>
<dbReference type="InterPro" id="IPR000515">
    <property type="entry name" value="MetI-like"/>
</dbReference>
<dbReference type="CDD" id="cd06261">
    <property type="entry name" value="TM_PBP2"/>
    <property type="match status" value="1"/>
</dbReference>
<sequence length="288" mass="30718">MVSTLGPTATADVLAPRAGGVAAAHPPVPRAARLRPGARRWHVPWRLVSPVVLLVLWQVGSATGVIPPDVLPSPGAIVAAGWQLVESGELQEALLVSTRRVLLGLVVGGGIGLALGVAVGFSKIADALLDPPLQMLRALPHLGLIPLFILWFGIGEQPKILLVGLGVAFPLYLTTSSGIRQVDPKLLEAARVLGFSFSRTLRTVILPSAAPQILVGLRQSFAIAWLSLIVAEQINSDAGLGFVINNAREFFRTDTVIFGLVVYALLGLLTDWLVRVLERRALRYRESA</sequence>
<dbReference type="GO" id="GO:0042918">
    <property type="term" value="P:alkanesulfonate transmembrane transport"/>
    <property type="evidence" value="ECO:0007669"/>
    <property type="project" value="UniProtKB-ARBA"/>
</dbReference>
<dbReference type="InterPro" id="IPR035906">
    <property type="entry name" value="MetI-like_sf"/>
</dbReference>
<feature type="transmembrane region" description="Helical" evidence="7">
    <location>
        <begin position="136"/>
        <end position="154"/>
    </location>
</feature>
<evidence type="ECO:0000256" key="6">
    <source>
        <dbReference type="ARBA" id="ARBA00023136"/>
    </source>
</evidence>
<dbReference type="Gene3D" id="1.10.3720.10">
    <property type="entry name" value="MetI-like"/>
    <property type="match status" value="1"/>
</dbReference>
<protein>
    <submittedName>
        <fullName evidence="9">Sulfonate transport system permease protein</fullName>
    </submittedName>
</protein>
<dbReference type="EMBL" id="PGTZ01000006">
    <property type="protein sequence ID" value="PJI94956.1"/>
    <property type="molecule type" value="Genomic_DNA"/>
</dbReference>
<proteinExistence type="inferred from homology"/>
<reference evidence="9 10" key="1">
    <citation type="submission" date="2017-11" db="EMBL/GenBank/DDBJ databases">
        <title>Genomic Encyclopedia of Archaeal and Bacterial Type Strains, Phase II (KMG-II): From Individual Species to Whole Genera.</title>
        <authorList>
            <person name="Goeker M."/>
        </authorList>
    </citation>
    <scope>NUCLEOTIDE SEQUENCE [LARGE SCALE GENOMIC DNA]</scope>
    <source>
        <strain evidence="9 10">DSM 22413</strain>
    </source>
</reference>
<keyword evidence="4 7" id="KW-0812">Transmembrane</keyword>
<keyword evidence="10" id="KW-1185">Reference proteome</keyword>
<comment type="caution">
    <text evidence="9">The sequence shown here is derived from an EMBL/GenBank/DDBJ whole genome shotgun (WGS) entry which is preliminary data.</text>
</comment>
<dbReference type="Pfam" id="PF00528">
    <property type="entry name" value="BPD_transp_1"/>
    <property type="match status" value="1"/>
</dbReference>
<feature type="domain" description="ABC transmembrane type-1" evidence="8">
    <location>
        <begin position="90"/>
        <end position="274"/>
    </location>
</feature>
<comment type="similarity">
    <text evidence="7">Belongs to the binding-protein-dependent transport system permease family.</text>
</comment>
<dbReference type="Proteomes" id="UP000231586">
    <property type="component" value="Unassembled WGS sequence"/>
</dbReference>
<keyword evidence="6 7" id="KW-0472">Membrane</keyword>
<dbReference type="AlphaFoldDB" id="A0A2M8WVN0"/>